<dbReference type="EMBL" id="GBRH01282198">
    <property type="protein sequence ID" value="JAD15697.1"/>
    <property type="molecule type" value="Transcribed_RNA"/>
</dbReference>
<sequence>MDSASCGAGGGIADVVEQQELGNLQMDLKEVKKELVLMKNKAHAVRPVAAMVAEMHGRGKCLLFLGCVNVVLVMLSVIVLLVK</sequence>
<organism evidence="1">
    <name type="scientific">Arundo donax</name>
    <name type="common">Giant reed</name>
    <name type="synonym">Donax arundinaceus</name>
    <dbReference type="NCBI Taxonomy" id="35708"/>
    <lineage>
        <taxon>Eukaryota</taxon>
        <taxon>Viridiplantae</taxon>
        <taxon>Streptophyta</taxon>
        <taxon>Embryophyta</taxon>
        <taxon>Tracheophyta</taxon>
        <taxon>Spermatophyta</taxon>
        <taxon>Magnoliopsida</taxon>
        <taxon>Liliopsida</taxon>
        <taxon>Poales</taxon>
        <taxon>Poaceae</taxon>
        <taxon>PACMAD clade</taxon>
        <taxon>Arundinoideae</taxon>
        <taxon>Arundineae</taxon>
        <taxon>Arundo</taxon>
    </lineage>
</organism>
<protein>
    <submittedName>
        <fullName evidence="1">Uncharacterized protein</fullName>
    </submittedName>
</protein>
<dbReference type="AlphaFoldDB" id="A0A0A8XVH6"/>
<reference evidence="1" key="1">
    <citation type="submission" date="2014-09" db="EMBL/GenBank/DDBJ databases">
        <authorList>
            <person name="Magalhaes I.L.F."/>
            <person name="Oliveira U."/>
            <person name="Santos F.R."/>
            <person name="Vidigal T.H.D.A."/>
            <person name="Brescovit A.D."/>
            <person name="Santos A.J."/>
        </authorList>
    </citation>
    <scope>NUCLEOTIDE SEQUENCE</scope>
    <source>
        <tissue evidence="1">Shoot tissue taken approximately 20 cm above the soil surface</tissue>
    </source>
</reference>
<name>A0A0A8XVH6_ARUDO</name>
<accession>A0A0A8XVH6</accession>
<proteinExistence type="predicted"/>
<evidence type="ECO:0000313" key="1">
    <source>
        <dbReference type="EMBL" id="JAD15697.1"/>
    </source>
</evidence>
<reference evidence="1" key="2">
    <citation type="journal article" date="2015" name="Data Brief">
        <title>Shoot transcriptome of the giant reed, Arundo donax.</title>
        <authorList>
            <person name="Barrero R.A."/>
            <person name="Guerrero F.D."/>
            <person name="Moolhuijzen P."/>
            <person name="Goolsby J.A."/>
            <person name="Tidwell J."/>
            <person name="Bellgard S.E."/>
            <person name="Bellgard M.I."/>
        </authorList>
    </citation>
    <scope>NUCLEOTIDE SEQUENCE</scope>
    <source>
        <tissue evidence="1">Shoot tissue taken approximately 20 cm above the soil surface</tissue>
    </source>
</reference>